<dbReference type="InterPro" id="IPR009936">
    <property type="entry name" value="DUF1468"/>
</dbReference>
<proteinExistence type="predicted"/>
<gene>
    <name evidence="3" type="ORF">A8C75_03860</name>
</gene>
<dbReference type="STRING" id="1821621.A8C75_03860"/>
<dbReference type="KEGG" id="mars:A8C75_03860"/>
<dbReference type="Proteomes" id="UP000078070">
    <property type="component" value="Chromosome"/>
</dbReference>
<accession>A0A1A9EVZ4</accession>
<evidence type="ECO:0000313" key="3">
    <source>
        <dbReference type="EMBL" id="ANG61693.1"/>
    </source>
</evidence>
<feature type="transmembrane region" description="Helical" evidence="1">
    <location>
        <begin position="42"/>
        <end position="64"/>
    </location>
</feature>
<sequence>MKIARKLHPGEAVISWLLLAFSAFVLYQAIAISGFSGLSTPGAFPVVSSAIMTGAMLCLVVQNWRIARRIPKQDKPPAWRVINELMPLRIVLFTALIVAYMFLLQPLGFLISTFLFLCCGFIYLRGSTPLRSILIAAVAVVVIYGLFNYLFRVVLP</sequence>
<feature type="transmembrane region" description="Helical" evidence="1">
    <location>
        <begin position="109"/>
        <end position="126"/>
    </location>
</feature>
<feature type="domain" description="DUF1468" evidence="2">
    <location>
        <begin position="13"/>
        <end position="156"/>
    </location>
</feature>
<evidence type="ECO:0000313" key="4">
    <source>
        <dbReference type="Proteomes" id="UP000078070"/>
    </source>
</evidence>
<reference evidence="3 4" key="2">
    <citation type="journal article" date="2018" name="Int. J. Syst. Evol. Microbiol.">
        <title>Marinobacterium aestuarii sp. nov., a benzene-degrading marine bacterium isolated from estuary sediment.</title>
        <authorList>
            <person name="Bae S.S."/>
            <person name="Jung J."/>
            <person name="Chung D."/>
            <person name="Baek K."/>
        </authorList>
    </citation>
    <scope>NUCLEOTIDE SEQUENCE [LARGE SCALE GENOMIC DNA]</scope>
    <source>
        <strain evidence="3 4">ST58-10</strain>
    </source>
</reference>
<evidence type="ECO:0000256" key="1">
    <source>
        <dbReference type="SAM" id="Phobius"/>
    </source>
</evidence>
<feature type="transmembrane region" description="Helical" evidence="1">
    <location>
        <begin position="133"/>
        <end position="151"/>
    </location>
</feature>
<dbReference type="OrthoDB" id="8907787at2"/>
<keyword evidence="4" id="KW-1185">Reference proteome</keyword>
<dbReference type="RefSeq" id="WP_067378357.1">
    <property type="nucleotide sequence ID" value="NZ_CP015839.1"/>
</dbReference>
<dbReference type="AlphaFoldDB" id="A0A1A9EVZ4"/>
<feature type="transmembrane region" description="Helical" evidence="1">
    <location>
        <begin position="85"/>
        <end position="103"/>
    </location>
</feature>
<dbReference type="EMBL" id="CP015839">
    <property type="protein sequence ID" value="ANG61693.1"/>
    <property type="molecule type" value="Genomic_DNA"/>
</dbReference>
<keyword evidence="1" id="KW-1133">Transmembrane helix</keyword>
<reference evidence="4" key="1">
    <citation type="submission" date="2016-05" db="EMBL/GenBank/DDBJ databases">
        <authorList>
            <person name="Baek K."/>
            <person name="Yang S.-J."/>
        </authorList>
    </citation>
    <scope>NUCLEOTIDE SEQUENCE [LARGE SCALE GENOMIC DNA]</scope>
    <source>
        <strain evidence="4">ST58-10</strain>
    </source>
</reference>
<feature type="transmembrane region" description="Helical" evidence="1">
    <location>
        <begin position="12"/>
        <end position="30"/>
    </location>
</feature>
<name>A0A1A9EVZ4_9GAMM</name>
<organism evidence="3 4">
    <name type="scientific">Marinobacterium aestuarii</name>
    <dbReference type="NCBI Taxonomy" id="1821621"/>
    <lineage>
        <taxon>Bacteria</taxon>
        <taxon>Pseudomonadati</taxon>
        <taxon>Pseudomonadota</taxon>
        <taxon>Gammaproteobacteria</taxon>
        <taxon>Oceanospirillales</taxon>
        <taxon>Oceanospirillaceae</taxon>
        <taxon>Marinobacterium</taxon>
    </lineage>
</organism>
<protein>
    <recommendedName>
        <fullName evidence="2">DUF1468 domain-containing protein</fullName>
    </recommendedName>
</protein>
<evidence type="ECO:0000259" key="2">
    <source>
        <dbReference type="Pfam" id="PF07331"/>
    </source>
</evidence>
<keyword evidence="1" id="KW-0812">Transmembrane</keyword>
<dbReference type="Pfam" id="PF07331">
    <property type="entry name" value="TctB"/>
    <property type="match status" value="1"/>
</dbReference>
<keyword evidence="1" id="KW-0472">Membrane</keyword>